<dbReference type="Pfam" id="PF19044">
    <property type="entry name" value="P-loop_TraG"/>
    <property type="match status" value="1"/>
</dbReference>
<dbReference type="InterPro" id="IPR027417">
    <property type="entry name" value="P-loop_NTPase"/>
</dbReference>
<feature type="domain" description="TraG P-loop" evidence="2">
    <location>
        <begin position="420"/>
        <end position="535"/>
    </location>
</feature>
<protein>
    <submittedName>
        <fullName evidence="3">VirB4 family type IV secretion system protein</fullName>
    </submittedName>
</protein>
<dbReference type="InterPro" id="IPR051162">
    <property type="entry name" value="T4SS_component"/>
</dbReference>
<gene>
    <name evidence="3" type="ORF">ACFO0C_43815</name>
</gene>
<proteinExistence type="predicted"/>
<dbReference type="EMBL" id="JBHSBL010000029">
    <property type="protein sequence ID" value="MFC4071905.1"/>
    <property type="molecule type" value="Genomic_DNA"/>
</dbReference>
<evidence type="ECO:0000313" key="4">
    <source>
        <dbReference type="Proteomes" id="UP001595867"/>
    </source>
</evidence>
<dbReference type="Gene3D" id="1.10.8.730">
    <property type="match status" value="1"/>
</dbReference>
<dbReference type="Proteomes" id="UP001595867">
    <property type="component" value="Unassembled WGS sequence"/>
</dbReference>
<dbReference type="Gene3D" id="3.40.50.300">
    <property type="entry name" value="P-loop containing nucleotide triphosphate hydrolases"/>
    <property type="match status" value="1"/>
</dbReference>
<organism evidence="3 4">
    <name type="scientific">Actinoplanes subglobosus</name>
    <dbReference type="NCBI Taxonomy" id="1547892"/>
    <lineage>
        <taxon>Bacteria</taxon>
        <taxon>Bacillati</taxon>
        <taxon>Actinomycetota</taxon>
        <taxon>Actinomycetes</taxon>
        <taxon>Micromonosporales</taxon>
        <taxon>Micromonosporaceae</taxon>
        <taxon>Actinoplanes</taxon>
    </lineage>
</organism>
<reference evidence="4" key="1">
    <citation type="journal article" date="2019" name="Int. J. Syst. Evol. Microbiol.">
        <title>The Global Catalogue of Microorganisms (GCM) 10K type strain sequencing project: providing services to taxonomists for standard genome sequencing and annotation.</title>
        <authorList>
            <consortium name="The Broad Institute Genomics Platform"/>
            <consortium name="The Broad Institute Genome Sequencing Center for Infectious Disease"/>
            <person name="Wu L."/>
            <person name="Ma J."/>
        </authorList>
    </citation>
    <scope>NUCLEOTIDE SEQUENCE [LARGE SCALE GENOMIC DNA]</scope>
    <source>
        <strain evidence="4">TBRC 5832</strain>
    </source>
</reference>
<dbReference type="RefSeq" id="WP_378072778.1">
    <property type="nucleotide sequence ID" value="NZ_JBHSBL010000029.1"/>
</dbReference>
<keyword evidence="4" id="KW-1185">Reference proteome</keyword>
<dbReference type="InterPro" id="IPR043964">
    <property type="entry name" value="P-loop_TraG"/>
</dbReference>
<accession>A0ABV8JA40</accession>
<dbReference type="SUPFAM" id="SSF52540">
    <property type="entry name" value="P-loop containing nucleoside triphosphate hydrolases"/>
    <property type="match status" value="1"/>
</dbReference>
<name>A0ABV8JA40_9ACTN</name>
<feature type="domain" description="Helicase HerA central" evidence="1">
    <location>
        <begin position="237"/>
        <end position="300"/>
    </location>
</feature>
<evidence type="ECO:0000259" key="1">
    <source>
        <dbReference type="Pfam" id="PF01935"/>
    </source>
</evidence>
<dbReference type="InterPro" id="IPR002789">
    <property type="entry name" value="HerA_central"/>
</dbReference>
<evidence type="ECO:0000313" key="3">
    <source>
        <dbReference type="EMBL" id="MFC4071905.1"/>
    </source>
</evidence>
<sequence length="569" mass="60651">MKTRTAAPSAAALEINPHWVRVNDGYAATYCVVGYPAEVGAAWLNPLLSYPGRVTVAVHTRPVPAQVAAPMLARQRARLESTRRIDAVRGRLTDPLVEAAAADVSGLAEQVARGVSKLHEAGFYITVHGSTLDELEQTAAGVRSAAASMLLDVQPATFRHHLGYTSSLPLGVDSLGMRRMFDTRSLAAAFPIGSGDLPAPTPGTIPTADGVLYGVNTTTPGVVMWNRWEQDNHNQVVLARSGAGKSYLVKLEILRNLYQGVEVAVIDPEDEYTALADHVGGAVIQLGAPGVRLNPFDLPAHRPATALRDHQLTVHTVIQVMLGGMPPAERAALDRAITAAYAGAGISHDPATWDHPAPLLKDLAAGLAADRDPAARQLVARMQPWVAGTYKDLFDGPTSTVPAGHLVVWSLRHLPDELRTVATMLALNHIWGRIDQPTTDTRRLVVVDEAWLIMRDGEGARFLARMAKAARKRRAGLTVVTQDAADVLSSELGLTVVGNAATQVLMRQSAQAIDAVTDAFALTGGEARMLLSAQRGEGLLVAGRCRVPFRSLASPAEHRLAVTGIGAQR</sequence>
<comment type="caution">
    <text evidence="3">The sequence shown here is derived from an EMBL/GenBank/DDBJ whole genome shotgun (WGS) entry which is preliminary data.</text>
</comment>
<dbReference type="PANTHER" id="PTHR30121:SF6">
    <property type="entry name" value="SLR6007 PROTEIN"/>
    <property type="match status" value="1"/>
</dbReference>
<dbReference type="Pfam" id="PF01935">
    <property type="entry name" value="DUF87"/>
    <property type="match status" value="1"/>
</dbReference>
<evidence type="ECO:0000259" key="2">
    <source>
        <dbReference type="Pfam" id="PF19044"/>
    </source>
</evidence>
<dbReference type="PANTHER" id="PTHR30121">
    <property type="entry name" value="UNCHARACTERIZED PROTEIN YJGR-RELATED"/>
    <property type="match status" value="1"/>
</dbReference>